<evidence type="ECO:0000313" key="1">
    <source>
        <dbReference type="EMBL" id="CEK81534.1"/>
    </source>
</evidence>
<name>A0A0B7AKI0_9EUPU</name>
<reference evidence="1" key="1">
    <citation type="submission" date="2014-12" db="EMBL/GenBank/DDBJ databases">
        <title>Insight into the proteome of Arion vulgaris.</title>
        <authorList>
            <person name="Aradska J."/>
            <person name="Bulat T."/>
            <person name="Smidak R."/>
            <person name="Sarate P."/>
            <person name="Gangsoo J."/>
            <person name="Sialana F."/>
            <person name="Bilban M."/>
            <person name="Lubec G."/>
        </authorList>
    </citation>
    <scope>NUCLEOTIDE SEQUENCE</scope>
    <source>
        <tissue evidence="1">Skin</tissue>
    </source>
</reference>
<sequence length="103" mass="11308">MYATDAITEKISVLVKCLYNDSFTTFLLSLKVLVVCSSDEKIHQQIMASVTAKGMLATSSFTDWSALPVSAREQLSIDAKIKNTPPTKSTLWNVWPSLGLTIP</sequence>
<organism evidence="1">
    <name type="scientific">Arion vulgaris</name>
    <dbReference type="NCBI Taxonomy" id="1028688"/>
    <lineage>
        <taxon>Eukaryota</taxon>
        <taxon>Metazoa</taxon>
        <taxon>Spiralia</taxon>
        <taxon>Lophotrochozoa</taxon>
        <taxon>Mollusca</taxon>
        <taxon>Gastropoda</taxon>
        <taxon>Heterobranchia</taxon>
        <taxon>Euthyneura</taxon>
        <taxon>Panpulmonata</taxon>
        <taxon>Eupulmonata</taxon>
        <taxon>Stylommatophora</taxon>
        <taxon>Helicina</taxon>
        <taxon>Arionoidea</taxon>
        <taxon>Arionidae</taxon>
        <taxon>Arion</taxon>
    </lineage>
</organism>
<accession>A0A0B7AKI0</accession>
<proteinExistence type="predicted"/>
<dbReference type="EMBL" id="HACG01034669">
    <property type="protein sequence ID" value="CEK81534.1"/>
    <property type="molecule type" value="Transcribed_RNA"/>
</dbReference>
<dbReference type="AlphaFoldDB" id="A0A0B7AKI0"/>
<gene>
    <name evidence="1" type="primary">ORF126552</name>
</gene>
<protein>
    <submittedName>
        <fullName evidence="1">Uncharacterized protein</fullName>
    </submittedName>
</protein>